<name>A0A117NJ48_PICGL</name>
<proteinExistence type="predicted"/>
<gene>
    <name evidence="2" type="ORF">ABT39_MTgene866</name>
</gene>
<feature type="compositionally biased region" description="Polar residues" evidence="1">
    <location>
        <begin position="1"/>
        <end position="10"/>
    </location>
</feature>
<accession>A0A117NJ48</accession>
<evidence type="ECO:0000256" key="1">
    <source>
        <dbReference type="SAM" id="MobiDB-lite"/>
    </source>
</evidence>
<dbReference type="EMBL" id="LKAM01000001">
    <property type="protein sequence ID" value="KUM51020.1"/>
    <property type="molecule type" value="Genomic_DNA"/>
</dbReference>
<geneLocation type="mitochondrion" evidence="2"/>
<evidence type="ECO:0000313" key="2">
    <source>
        <dbReference type="EMBL" id="KUM51020.1"/>
    </source>
</evidence>
<keyword evidence="2" id="KW-0496">Mitochondrion</keyword>
<comment type="caution">
    <text evidence="2">The sequence shown here is derived from an EMBL/GenBank/DDBJ whole genome shotgun (WGS) entry which is preliminary data.</text>
</comment>
<sequence length="75" mass="8348">MKGTAMSPQQRVKPYPDQMDGAAPTACSRFAGPTHYQFILLNLNLTEYILSSFLHLFPARASSASDTIIYVFYAD</sequence>
<organism evidence="2">
    <name type="scientific">Picea glauca</name>
    <name type="common">White spruce</name>
    <name type="synonym">Pinus glauca</name>
    <dbReference type="NCBI Taxonomy" id="3330"/>
    <lineage>
        <taxon>Eukaryota</taxon>
        <taxon>Viridiplantae</taxon>
        <taxon>Streptophyta</taxon>
        <taxon>Embryophyta</taxon>
        <taxon>Tracheophyta</taxon>
        <taxon>Spermatophyta</taxon>
        <taxon>Pinopsida</taxon>
        <taxon>Pinidae</taxon>
        <taxon>Conifers I</taxon>
        <taxon>Pinales</taxon>
        <taxon>Pinaceae</taxon>
        <taxon>Picea</taxon>
    </lineage>
</organism>
<dbReference type="AlphaFoldDB" id="A0A117NJ48"/>
<protein>
    <submittedName>
        <fullName evidence="2">Uncharacterized protein</fullName>
    </submittedName>
</protein>
<feature type="region of interest" description="Disordered" evidence="1">
    <location>
        <begin position="1"/>
        <end position="20"/>
    </location>
</feature>
<reference evidence="2" key="1">
    <citation type="journal article" date="2015" name="Genome Biol. Evol.">
        <title>Organellar Genomes of White Spruce (Picea glauca): Assembly and Annotation.</title>
        <authorList>
            <person name="Jackman S.D."/>
            <person name="Warren R.L."/>
            <person name="Gibb E.A."/>
            <person name="Vandervalk B.P."/>
            <person name="Mohamadi H."/>
            <person name="Chu J."/>
            <person name="Raymond A."/>
            <person name="Pleasance S."/>
            <person name="Coope R."/>
            <person name="Wildung M.R."/>
            <person name="Ritland C.E."/>
            <person name="Bousquet J."/>
            <person name="Jones S.J."/>
            <person name="Bohlmann J."/>
            <person name="Birol I."/>
        </authorList>
    </citation>
    <scope>NUCLEOTIDE SEQUENCE [LARGE SCALE GENOMIC DNA]</scope>
    <source>
        <tissue evidence="2">Flushing bud</tissue>
    </source>
</reference>